<evidence type="ECO:0000259" key="8">
    <source>
        <dbReference type="PROSITE" id="PS50110"/>
    </source>
</evidence>
<dbReference type="Pfam" id="PF00072">
    <property type="entry name" value="Response_reg"/>
    <property type="match status" value="1"/>
</dbReference>
<dbReference type="SUPFAM" id="SSF52172">
    <property type="entry name" value="CheY-like"/>
    <property type="match status" value="1"/>
</dbReference>
<dbReference type="PROSITE" id="PS51755">
    <property type="entry name" value="OMPR_PHOB"/>
    <property type="match status" value="1"/>
</dbReference>
<dbReference type="InterPro" id="IPR036388">
    <property type="entry name" value="WH-like_DNA-bd_sf"/>
</dbReference>
<dbReference type="GO" id="GO:0006355">
    <property type="term" value="P:regulation of DNA-templated transcription"/>
    <property type="evidence" value="ECO:0007669"/>
    <property type="project" value="InterPro"/>
</dbReference>
<comment type="caution">
    <text evidence="10">The sequence shown here is derived from an EMBL/GenBank/DDBJ whole genome shotgun (WGS) entry which is preliminary data.</text>
</comment>
<protein>
    <submittedName>
        <fullName evidence="10">DNA-binding response regulator</fullName>
    </submittedName>
</protein>
<dbReference type="InterPro" id="IPR001867">
    <property type="entry name" value="OmpR/PhoB-type_DNA-bd"/>
</dbReference>
<dbReference type="GO" id="GO:0005829">
    <property type="term" value="C:cytosol"/>
    <property type="evidence" value="ECO:0007669"/>
    <property type="project" value="TreeGrafter"/>
</dbReference>
<feature type="modified residue" description="4-aspartylphosphate" evidence="6">
    <location>
        <position position="51"/>
    </location>
</feature>
<dbReference type="GO" id="GO:0000156">
    <property type="term" value="F:phosphorelay response regulator activity"/>
    <property type="evidence" value="ECO:0007669"/>
    <property type="project" value="TreeGrafter"/>
</dbReference>
<evidence type="ECO:0000256" key="3">
    <source>
        <dbReference type="ARBA" id="ARBA00023015"/>
    </source>
</evidence>
<dbReference type="InterPro" id="IPR039420">
    <property type="entry name" value="WalR-like"/>
</dbReference>
<evidence type="ECO:0000256" key="7">
    <source>
        <dbReference type="PROSITE-ProRule" id="PRU01091"/>
    </source>
</evidence>
<evidence type="ECO:0000313" key="10">
    <source>
        <dbReference type="EMBL" id="GHA03130.1"/>
    </source>
</evidence>
<evidence type="ECO:0000256" key="4">
    <source>
        <dbReference type="ARBA" id="ARBA00023125"/>
    </source>
</evidence>
<dbReference type="Gene3D" id="6.10.250.690">
    <property type="match status" value="1"/>
</dbReference>
<dbReference type="FunFam" id="3.40.50.2300:FF:000002">
    <property type="entry name" value="DNA-binding response regulator PhoP"/>
    <property type="match status" value="1"/>
</dbReference>
<evidence type="ECO:0000256" key="1">
    <source>
        <dbReference type="ARBA" id="ARBA00022553"/>
    </source>
</evidence>
<dbReference type="Gene3D" id="1.10.10.10">
    <property type="entry name" value="Winged helix-like DNA-binding domain superfamily/Winged helix DNA-binding domain"/>
    <property type="match status" value="1"/>
</dbReference>
<proteinExistence type="predicted"/>
<dbReference type="CDD" id="cd00383">
    <property type="entry name" value="trans_reg_C"/>
    <property type="match status" value="1"/>
</dbReference>
<dbReference type="SMART" id="SM00862">
    <property type="entry name" value="Trans_reg_C"/>
    <property type="match status" value="1"/>
</dbReference>
<keyword evidence="3" id="KW-0805">Transcription regulation</keyword>
<keyword evidence="11" id="KW-1185">Reference proteome</keyword>
<dbReference type="AlphaFoldDB" id="A0A918RKU9"/>
<dbReference type="Proteomes" id="UP000614811">
    <property type="component" value="Unassembled WGS sequence"/>
</dbReference>
<dbReference type="GO" id="GO:0000976">
    <property type="term" value="F:transcription cis-regulatory region binding"/>
    <property type="evidence" value="ECO:0007669"/>
    <property type="project" value="TreeGrafter"/>
</dbReference>
<keyword evidence="5" id="KW-0804">Transcription</keyword>
<dbReference type="EMBL" id="BMXA01000002">
    <property type="protein sequence ID" value="GHA03130.1"/>
    <property type="molecule type" value="Genomic_DNA"/>
</dbReference>
<reference evidence="10" key="2">
    <citation type="submission" date="2020-09" db="EMBL/GenBank/DDBJ databases">
        <authorList>
            <person name="Sun Q."/>
            <person name="Kim S."/>
        </authorList>
    </citation>
    <scope>NUCLEOTIDE SEQUENCE</scope>
    <source>
        <strain evidence="10">KCTC 12711</strain>
    </source>
</reference>
<gene>
    <name evidence="10" type="primary">phoP</name>
    <name evidence="10" type="ORF">GCM10008090_10110</name>
</gene>
<dbReference type="InterPro" id="IPR011006">
    <property type="entry name" value="CheY-like_superfamily"/>
</dbReference>
<organism evidence="10 11">
    <name type="scientific">Arenicella chitinivorans</name>
    <dbReference type="NCBI Taxonomy" id="1329800"/>
    <lineage>
        <taxon>Bacteria</taxon>
        <taxon>Pseudomonadati</taxon>
        <taxon>Pseudomonadota</taxon>
        <taxon>Gammaproteobacteria</taxon>
        <taxon>Arenicellales</taxon>
        <taxon>Arenicellaceae</taxon>
        <taxon>Arenicella</taxon>
    </lineage>
</organism>
<evidence type="ECO:0000256" key="6">
    <source>
        <dbReference type="PROSITE-ProRule" id="PRU00169"/>
    </source>
</evidence>
<evidence type="ECO:0000259" key="9">
    <source>
        <dbReference type="PROSITE" id="PS51755"/>
    </source>
</evidence>
<keyword evidence="2" id="KW-0902">Two-component regulatory system</keyword>
<dbReference type="SMART" id="SM00448">
    <property type="entry name" value="REC"/>
    <property type="match status" value="1"/>
</dbReference>
<dbReference type="PROSITE" id="PS50110">
    <property type="entry name" value="RESPONSE_REGULATORY"/>
    <property type="match status" value="1"/>
</dbReference>
<sequence>MRILVVEDDQEIQGQLQRKLGHLGYQVSVAEDGVEALFYLSEYEIALAIVDLGLPRMDGMQLIQQLRTNNHDLPVLILTARTGWKSKVEGLNSGADDYLVKPFQFEELVARVSALLRRSTGRTKSKLQIGPICLDLSSQIICVNNEEVNLTAFEFKVLEYFMMNPQKITSKFTLIDQLYGVDEETESNVIEVIIARLRKKLDPSGTLQPIETLRGRGYRFRQLAD</sequence>
<feature type="DNA-binding region" description="OmpR/PhoB-type" evidence="7">
    <location>
        <begin position="124"/>
        <end position="222"/>
    </location>
</feature>
<dbReference type="PANTHER" id="PTHR48111">
    <property type="entry name" value="REGULATOR OF RPOS"/>
    <property type="match status" value="1"/>
</dbReference>
<dbReference type="RefSeq" id="WP_189398958.1">
    <property type="nucleotide sequence ID" value="NZ_BMXA01000002.1"/>
</dbReference>
<name>A0A918RKU9_9GAMM</name>
<dbReference type="Pfam" id="PF00486">
    <property type="entry name" value="Trans_reg_C"/>
    <property type="match status" value="1"/>
</dbReference>
<dbReference type="GO" id="GO:0032993">
    <property type="term" value="C:protein-DNA complex"/>
    <property type="evidence" value="ECO:0007669"/>
    <property type="project" value="TreeGrafter"/>
</dbReference>
<accession>A0A918RKU9</accession>
<keyword evidence="1 6" id="KW-0597">Phosphoprotein</keyword>
<evidence type="ECO:0000313" key="11">
    <source>
        <dbReference type="Proteomes" id="UP000614811"/>
    </source>
</evidence>
<dbReference type="PANTHER" id="PTHR48111:SF71">
    <property type="entry name" value="TRANSCRIPTIONAL REGULATORY PROTEIN PHOP"/>
    <property type="match status" value="1"/>
</dbReference>
<dbReference type="InterPro" id="IPR001789">
    <property type="entry name" value="Sig_transdc_resp-reg_receiver"/>
</dbReference>
<reference evidence="10" key="1">
    <citation type="journal article" date="2014" name="Int. J. Syst. Evol. Microbiol.">
        <title>Complete genome sequence of Corynebacterium casei LMG S-19264T (=DSM 44701T), isolated from a smear-ripened cheese.</title>
        <authorList>
            <consortium name="US DOE Joint Genome Institute (JGI-PGF)"/>
            <person name="Walter F."/>
            <person name="Albersmeier A."/>
            <person name="Kalinowski J."/>
            <person name="Ruckert C."/>
        </authorList>
    </citation>
    <scope>NUCLEOTIDE SEQUENCE</scope>
    <source>
        <strain evidence="10">KCTC 12711</strain>
    </source>
</reference>
<evidence type="ECO:0000256" key="5">
    <source>
        <dbReference type="ARBA" id="ARBA00023163"/>
    </source>
</evidence>
<dbReference type="Gene3D" id="3.40.50.2300">
    <property type="match status" value="1"/>
</dbReference>
<evidence type="ECO:0000256" key="2">
    <source>
        <dbReference type="ARBA" id="ARBA00023012"/>
    </source>
</evidence>
<feature type="domain" description="Response regulatory" evidence="8">
    <location>
        <begin position="2"/>
        <end position="116"/>
    </location>
</feature>
<feature type="domain" description="OmpR/PhoB-type" evidence="9">
    <location>
        <begin position="124"/>
        <end position="222"/>
    </location>
</feature>
<keyword evidence="4 7" id="KW-0238">DNA-binding</keyword>